<dbReference type="Gene3D" id="3.40.630.30">
    <property type="match status" value="1"/>
</dbReference>
<dbReference type="PROSITE" id="PS51186">
    <property type="entry name" value="GNAT"/>
    <property type="match status" value="1"/>
</dbReference>
<dbReference type="Pfam" id="PF00583">
    <property type="entry name" value="Acetyltransf_1"/>
    <property type="match status" value="1"/>
</dbReference>
<gene>
    <name evidence="4" type="ORF">DAPPPG734_23955</name>
</gene>
<sequence length="144" mass="16382">MELIKLTAEHIKEMYDIRFSVTENLVHAHQIEYLQRNVILADVAQGGGWICKTDDGYVGYGLGIHIPHALIGGLFVRPEYQGRGVGGAILEKITEWFFEQGDTEIELTTDEHSSAARFYQARGWHSCGHDEYGQLIMKKRKMTK</sequence>
<keyword evidence="1" id="KW-0808">Transferase</keyword>
<keyword evidence="2" id="KW-0012">Acyltransferase</keyword>
<keyword evidence="4" id="KW-0614">Plasmid</keyword>
<evidence type="ECO:0000256" key="1">
    <source>
        <dbReference type="ARBA" id="ARBA00022679"/>
    </source>
</evidence>
<dbReference type="InterPro" id="IPR016181">
    <property type="entry name" value="Acyl_CoA_acyltransferase"/>
</dbReference>
<geneLocation type="plasmid" evidence="4 5">
    <name>P2</name>
</geneLocation>
<dbReference type="AlphaFoldDB" id="A0AAN2K775"/>
<name>A0AAN2K775_ENTAG</name>
<dbReference type="EMBL" id="OW970317">
    <property type="protein sequence ID" value="CAH6375445.1"/>
    <property type="molecule type" value="Genomic_DNA"/>
</dbReference>
<dbReference type="RefSeq" id="WP_031590735.1">
    <property type="nucleotide sequence ID" value="NZ_JNVA01000006.1"/>
</dbReference>
<dbReference type="Proteomes" id="UP001158961">
    <property type="component" value="Plasmid P2"/>
</dbReference>
<dbReference type="CDD" id="cd04301">
    <property type="entry name" value="NAT_SF"/>
    <property type="match status" value="1"/>
</dbReference>
<organism evidence="4 5">
    <name type="scientific">Enterobacter agglomerans</name>
    <name type="common">Erwinia herbicola</name>
    <name type="synonym">Pantoea agglomerans</name>
    <dbReference type="NCBI Taxonomy" id="549"/>
    <lineage>
        <taxon>Bacteria</taxon>
        <taxon>Pseudomonadati</taxon>
        <taxon>Pseudomonadota</taxon>
        <taxon>Gammaproteobacteria</taxon>
        <taxon>Enterobacterales</taxon>
        <taxon>Erwiniaceae</taxon>
        <taxon>Pantoea</taxon>
        <taxon>Pantoea agglomerans group</taxon>
    </lineage>
</organism>
<protein>
    <submittedName>
        <fullName evidence="4">GNAT family N-acetyltransferase</fullName>
    </submittedName>
</protein>
<dbReference type="PANTHER" id="PTHR43877">
    <property type="entry name" value="AMINOALKYLPHOSPHONATE N-ACETYLTRANSFERASE-RELATED-RELATED"/>
    <property type="match status" value="1"/>
</dbReference>
<proteinExistence type="predicted"/>
<dbReference type="InterPro" id="IPR000182">
    <property type="entry name" value="GNAT_dom"/>
</dbReference>
<dbReference type="InterPro" id="IPR050832">
    <property type="entry name" value="Bact_Acetyltransf"/>
</dbReference>
<reference evidence="4" key="1">
    <citation type="submission" date="2022-05" db="EMBL/GenBank/DDBJ databases">
        <authorList>
            <person name="Pothier F. J."/>
        </authorList>
    </citation>
    <scope>NUCLEOTIDE SEQUENCE</scope>
    <source>
        <strain evidence="4">DAPP-PG734</strain>
        <plasmid evidence="4">P2</plasmid>
    </source>
</reference>
<evidence type="ECO:0000256" key="2">
    <source>
        <dbReference type="ARBA" id="ARBA00023315"/>
    </source>
</evidence>
<evidence type="ECO:0000313" key="5">
    <source>
        <dbReference type="Proteomes" id="UP001158961"/>
    </source>
</evidence>
<dbReference type="GO" id="GO:0016747">
    <property type="term" value="F:acyltransferase activity, transferring groups other than amino-acyl groups"/>
    <property type="evidence" value="ECO:0007669"/>
    <property type="project" value="InterPro"/>
</dbReference>
<evidence type="ECO:0000313" key="4">
    <source>
        <dbReference type="EMBL" id="CAH6375445.1"/>
    </source>
</evidence>
<accession>A0AAN2K775</accession>
<dbReference type="SUPFAM" id="SSF55729">
    <property type="entry name" value="Acyl-CoA N-acyltransferases (Nat)"/>
    <property type="match status" value="1"/>
</dbReference>
<feature type="domain" description="N-acetyltransferase" evidence="3">
    <location>
        <begin position="1"/>
        <end position="142"/>
    </location>
</feature>
<evidence type="ECO:0000259" key="3">
    <source>
        <dbReference type="PROSITE" id="PS51186"/>
    </source>
</evidence>